<dbReference type="SUPFAM" id="SSF56935">
    <property type="entry name" value="Porins"/>
    <property type="match status" value="1"/>
</dbReference>
<dbReference type="AlphaFoldDB" id="A0A1I4UVI2"/>
<evidence type="ECO:0000256" key="6">
    <source>
        <dbReference type="SAM" id="SignalP"/>
    </source>
</evidence>
<gene>
    <name evidence="7" type="ORF">CXZ10_07765</name>
</gene>
<comment type="subcellular location">
    <subcellularLocation>
        <location evidence="1">Cell outer membrane</location>
    </subcellularLocation>
</comment>
<evidence type="ECO:0000313" key="7">
    <source>
        <dbReference type="EMBL" id="PKR89787.1"/>
    </source>
</evidence>
<dbReference type="InterPro" id="IPR010583">
    <property type="entry name" value="MipA"/>
</dbReference>
<comment type="similarity">
    <text evidence="2">Belongs to the MipA/OmpV family.</text>
</comment>
<dbReference type="OrthoDB" id="5462484at2"/>
<feature type="chain" id="PRO_5015065789" evidence="6">
    <location>
        <begin position="32"/>
        <end position="283"/>
    </location>
</feature>
<dbReference type="GO" id="GO:0009279">
    <property type="term" value="C:cell outer membrane"/>
    <property type="evidence" value="ECO:0007669"/>
    <property type="project" value="UniProtKB-SubCell"/>
</dbReference>
<organism evidence="7 8">
    <name type="scientific">Pleomorphomonas diazotrophica</name>
    <dbReference type="NCBI Taxonomy" id="1166257"/>
    <lineage>
        <taxon>Bacteria</taxon>
        <taxon>Pseudomonadati</taxon>
        <taxon>Pseudomonadota</taxon>
        <taxon>Alphaproteobacteria</taxon>
        <taxon>Hyphomicrobiales</taxon>
        <taxon>Pleomorphomonadaceae</taxon>
        <taxon>Pleomorphomonas</taxon>
    </lineage>
</organism>
<dbReference type="Pfam" id="PF06629">
    <property type="entry name" value="MipA"/>
    <property type="match status" value="1"/>
</dbReference>
<evidence type="ECO:0000256" key="3">
    <source>
        <dbReference type="ARBA" id="ARBA00022729"/>
    </source>
</evidence>
<dbReference type="RefSeq" id="WP_101288588.1">
    <property type="nucleotide sequence ID" value="NZ_FOUQ01000009.1"/>
</dbReference>
<keyword evidence="5" id="KW-0998">Cell outer membrane</keyword>
<keyword evidence="3 6" id="KW-0732">Signal</keyword>
<accession>A0A1I4UVI2</accession>
<dbReference type="PANTHER" id="PTHR38776:SF1">
    <property type="entry name" value="MLTA-INTERACTING PROTEIN-RELATED"/>
    <property type="match status" value="1"/>
</dbReference>
<keyword evidence="4" id="KW-0472">Membrane</keyword>
<reference evidence="7 8" key="1">
    <citation type="submission" date="2017-12" db="EMBL/GenBank/DDBJ databases">
        <title>Anaerobic carbon monoxide metabolism by Pleomorphomonas carboxyditropha sp. nov., a new mesophilic hydrogenogenic carboxidotroph.</title>
        <authorList>
            <person name="Esquivel-Elizondo S."/>
            <person name="Krajmalnik-Brown R."/>
        </authorList>
    </citation>
    <scope>NUCLEOTIDE SEQUENCE [LARGE SCALE GENOMIC DNA]</scope>
    <source>
        <strain evidence="7 8">R5-392</strain>
    </source>
</reference>
<keyword evidence="8" id="KW-1185">Reference proteome</keyword>
<dbReference type="EMBL" id="PJNW01000004">
    <property type="protein sequence ID" value="PKR89787.1"/>
    <property type="molecule type" value="Genomic_DNA"/>
</dbReference>
<name>A0A1I4UVI2_9HYPH</name>
<evidence type="ECO:0000256" key="5">
    <source>
        <dbReference type="ARBA" id="ARBA00023237"/>
    </source>
</evidence>
<evidence type="ECO:0000256" key="4">
    <source>
        <dbReference type="ARBA" id="ARBA00023136"/>
    </source>
</evidence>
<sequence length="283" mass="30127">MLAANRKLVLRLPLLSAAALSGLLWSDAVRASDLIEPDLSVATAPPRSRIDAAWSLMHDWHVVVGAGASFEPEYEGGKKFTVSPLPYISIQPYDWLTLDPTGISVRAYEIGPATFDLKVGYDTGRSEGDADRLRGMGDIDFGATVGGTATYSFGPADFFLEAEKTIGGSDGLTATAGVSVTHKLTDSLILGGEASLTVADENYMQAYFGVDAMQSSRSGHARYDAGAGLKSVGVSASATYLINENWFVKGEQSVDFLMGDAADSPIVERKFVSKSMLVLGYQF</sequence>
<proteinExistence type="inferred from homology"/>
<dbReference type="PANTHER" id="PTHR38776">
    <property type="entry name" value="MLTA-INTERACTING PROTEIN-RELATED"/>
    <property type="match status" value="1"/>
</dbReference>
<comment type="caution">
    <text evidence="7">The sequence shown here is derived from an EMBL/GenBank/DDBJ whole genome shotgun (WGS) entry which is preliminary data.</text>
</comment>
<feature type="signal peptide" evidence="6">
    <location>
        <begin position="1"/>
        <end position="31"/>
    </location>
</feature>
<protein>
    <submittedName>
        <fullName evidence="7">MipA/OmpV family protein</fullName>
    </submittedName>
</protein>
<evidence type="ECO:0000313" key="8">
    <source>
        <dbReference type="Proteomes" id="UP000233491"/>
    </source>
</evidence>
<evidence type="ECO:0000256" key="1">
    <source>
        <dbReference type="ARBA" id="ARBA00004442"/>
    </source>
</evidence>
<dbReference type="Proteomes" id="UP000233491">
    <property type="component" value="Unassembled WGS sequence"/>
</dbReference>
<evidence type="ECO:0000256" key="2">
    <source>
        <dbReference type="ARBA" id="ARBA00005722"/>
    </source>
</evidence>